<dbReference type="EMBL" id="RCCI01000004">
    <property type="protein sequence ID" value="RLJ67798.1"/>
    <property type="molecule type" value="Genomic_DNA"/>
</dbReference>
<comment type="caution">
    <text evidence="4">The sequence shown here is derived from an EMBL/GenBank/DDBJ whole genome shotgun (WGS) entry which is preliminary data.</text>
</comment>
<dbReference type="PANTHER" id="PTHR47505">
    <property type="entry name" value="DNA UTILIZATION PROTEIN YHGH"/>
    <property type="match status" value="1"/>
</dbReference>
<proteinExistence type="inferred from homology"/>
<dbReference type="InterPro" id="IPR044005">
    <property type="entry name" value="DZR_2"/>
</dbReference>
<feature type="domain" description="Phosphoribosyltransferase" evidence="2">
    <location>
        <begin position="191"/>
        <end position="232"/>
    </location>
</feature>
<dbReference type="AlphaFoldDB" id="A0A497XN10"/>
<dbReference type="Pfam" id="PF18912">
    <property type="entry name" value="DZR_2"/>
    <property type="match status" value="1"/>
</dbReference>
<keyword evidence="5" id="KW-1185">Reference proteome</keyword>
<dbReference type="Pfam" id="PF00156">
    <property type="entry name" value="Pribosyltran"/>
    <property type="match status" value="1"/>
</dbReference>
<dbReference type="Gene3D" id="3.40.50.2020">
    <property type="match status" value="1"/>
</dbReference>
<dbReference type="InterPro" id="IPR029057">
    <property type="entry name" value="PRTase-like"/>
</dbReference>
<accession>A0A497XN10</accession>
<dbReference type="SUPFAM" id="SSF53271">
    <property type="entry name" value="PRTase-like"/>
    <property type="match status" value="1"/>
</dbReference>
<comment type="similarity">
    <text evidence="1">Belongs to the ComF/GntX family.</text>
</comment>
<dbReference type="RefSeq" id="WP_207855641.1">
    <property type="nucleotide sequence ID" value="NZ_BHVV01000001.1"/>
</dbReference>
<evidence type="ECO:0000256" key="1">
    <source>
        <dbReference type="ARBA" id="ARBA00008007"/>
    </source>
</evidence>
<dbReference type="InterPro" id="IPR000836">
    <property type="entry name" value="PRTase_dom"/>
</dbReference>
<sequence length="238" mass="25314">MGLSISVLARQGWRRAMSALLPQDCLLCGASSGDALLCAECTASLPRLPDSLCPVCALPTHGGEVCGACLKRAPHFDAALACFVYAFPVDHLVQQLKFAHRLAIADFFARALLERGLPDVDLIVPVPLSARRLGKRGFNQAAEIAKVLARERGIALGLEVGRRTLDAPPQSTLPWKERQKNVRGAFECGDVLSGKVILVVDDVMTTGATLGEFARVLKDHGAAQVIACVAARAVKGSH</sequence>
<evidence type="ECO:0000259" key="2">
    <source>
        <dbReference type="Pfam" id="PF00156"/>
    </source>
</evidence>
<reference evidence="4 5" key="1">
    <citation type="submission" date="2018-10" db="EMBL/GenBank/DDBJ databases">
        <title>Genomic Encyclopedia of Type Strains, Phase IV (KMG-IV): sequencing the most valuable type-strain genomes for metagenomic binning, comparative biology and taxonomic classification.</title>
        <authorList>
            <person name="Goeker M."/>
        </authorList>
    </citation>
    <scope>NUCLEOTIDE SEQUENCE [LARGE SCALE GENOMIC DNA]</scope>
    <source>
        <strain evidence="4 5">DSM 26916</strain>
    </source>
</reference>
<feature type="domain" description="Double zinc ribbon" evidence="3">
    <location>
        <begin position="17"/>
        <end position="70"/>
    </location>
</feature>
<dbReference type="Proteomes" id="UP000268908">
    <property type="component" value="Unassembled WGS sequence"/>
</dbReference>
<organism evidence="4 5">
    <name type="scientific">Sulfurisoma sediminicola</name>
    <dbReference type="NCBI Taxonomy" id="1381557"/>
    <lineage>
        <taxon>Bacteria</taxon>
        <taxon>Pseudomonadati</taxon>
        <taxon>Pseudomonadota</taxon>
        <taxon>Betaproteobacteria</taxon>
        <taxon>Nitrosomonadales</taxon>
        <taxon>Sterolibacteriaceae</taxon>
        <taxon>Sulfurisoma</taxon>
    </lineage>
</organism>
<evidence type="ECO:0000313" key="5">
    <source>
        <dbReference type="Proteomes" id="UP000268908"/>
    </source>
</evidence>
<name>A0A497XN10_9PROT</name>
<dbReference type="PANTHER" id="PTHR47505:SF1">
    <property type="entry name" value="DNA UTILIZATION PROTEIN YHGH"/>
    <property type="match status" value="1"/>
</dbReference>
<evidence type="ECO:0000259" key="3">
    <source>
        <dbReference type="Pfam" id="PF18912"/>
    </source>
</evidence>
<dbReference type="CDD" id="cd06223">
    <property type="entry name" value="PRTases_typeI"/>
    <property type="match status" value="1"/>
</dbReference>
<dbReference type="InterPro" id="IPR051910">
    <property type="entry name" value="ComF/GntX_DNA_util-trans"/>
</dbReference>
<evidence type="ECO:0000313" key="4">
    <source>
        <dbReference type="EMBL" id="RLJ67798.1"/>
    </source>
</evidence>
<gene>
    <name evidence="4" type="ORF">DFR35_0348</name>
</gene>
<protein>
    <submittedName>
        <fullName evidence="4">ComF family protein</fullName>
    </submittedName>
</protein>